<dbReference type="Gene3D" id="3.40.140.10">
    <property type="entry name" value="Cytidine Deaminase, domain 2"/>
    <property type="match status" value="1"/>
</dbReference>
<dbReference type="CDD" id="cd01285">
    <property type="entry name" value="nucleoside_deaminase"/>
    <property type="match status" value="1"/>
</dbReference>
<sequence length="159" mass="17264">MGISDDDRGHLRRCVELAREALEAGDQPFGSVLVDADGVVRFEDRNRIKGGDATRHPEFEIARWSTSHLTPDERAAATVYTSGEHCPMCAAAHAWVGLGRIVYATSSAQLVGWLQMWGVPGSPVAPLPISTIAPNVQIDGPAPEFAEEMKAMYETTFRA</sequence>
<organism evidence="2 3">
    <name type="scientific">Mycolicibacterium hodleri</name>
    <dbReference type="NCBI Taxonomy" id="49897"/>
    <lineage>
        <taxon>Bacteria</taxon>
        <taxon>Bacillati</taxon>
        <taxon>Actinomycetota</taxon>
        <taxon>Actinomycetes</taxon>
        <taxon>Mycobacteriales</taxon>
        <taxon>Mycobacteriaceae</taxon>
        <taxon>Mycolicibacterium</taxon>
    </lineage>
</organism>
<gene>
    <name evidence="2" type="ORF">D8S82_25850</name>
</gene>
<dbReference type="InterPro" id="IPR016193">
    <property type="entry name" value="Cytidine_deaminase-like"/>
</dbReference>
<dbReference type="Pfam" id="PF00383">
    <property type="entry name" value="dCMP_cyt_deam_1"/>
    <property type="match status" value="1"/>
</dbReference>
<comment type="caution">
    <text evidence="2">The sequence shown here is derived from an EMBL/GenBank/DDBJ whole genome shotgun (WGS) entry which is preliminary data.</text>
</comment>
<dbReference type="InterPro" id="IPR002125">
    <property type="entry name" value="CMP_dCMP_dom"/>
</dbReference>
<dbReference type="PANTHER" id="PTHR11079:SF179">
    <property type="entry name" value="TRNA(ADENINE(34)) DEAMINASE, CHLOROPLASTIC"/>
    <property type="match status" value="1"/>
</dbReference>
<dbReference type="Proteomes" id="UP000315759">
    <property type="component" value="Unassembled WGS sequence"/>
</dbReference>
<dbReference type="GO" id="GO:0003824">
    <property type="term" value="F:catalytic activity"/>
    <property type="evidence" value="ECO:0007669"/>
    <property type="project" value="InterPro"/>
</dbReference>
<feature type="domain" description="CMP/dCMP-type deaminase" evidence="1">
    <location>
        <begin position="5"/>
        <end position="114"/>
    </location>
</feature>
<dbReference type="PANTHER" id="PTHR11079">
    <property type="entry name" value="CYTOSINE DEAMINASE FAMILY MEMBER"/>
    <property type="match status" value="1"/>
</dbReference>
<dbReference type="AlphaFoldDB" id="A0A544VUK7"/>
<evidence type="ECO:0000313" key="3">
    <source>
        <dbReference type="Proteomes" id="UP000315759"/>
    </source>
</evidence>
<dbReference type="EMBL" id="VIFX01000041">
    <property type="protein sequence ID" value="TQR83680.1"/>
    <property type="molecule type" value="Genomic_DNA"/>
</dbReference>
<accession>A0A544VUK7</accession>
<keyword evidence="3" id="KW-1185">Reference proteome</keyword>
<dbReference type="PROSITE" id="PS51747">
    <property type="entry name" value="CYT_DCMP_DEAMINASES_2"/>
    <property type="match status" value="1"/>
</dbReference>
<name>A0A544VUK7_9MYCO</name>
<evidence type="ECO:0000259" key="1">
    <source>
        <dbReference type="PROSITE" id="PS51747"/>
    </source>
</evidence>
<proteinExistence type="predicted"/>
<dbReference type="SUPFAM" id="SSF53927">
    <property type="entry name" value="Cytidine deaminase-like"/>
    <property type="match status" value="1"/>
</dbReference>
<reference evidence="2 3" key="1">
    <citation type="submission" date="2018-10" db="EMBL/GenBank/DDBJ databases">
        <title>Draft genome of Mycobacterium hodleri strain B.</title>
        <authorList>
            <person name="Amande T.J."/>
            <person name="Mcgenity T.J."/>
        </authorList>
    </citation>
    <scope>NUCLEOTIDE SEQUENCE [LARGE SCALE GENOMIC DNA]</scope>
    <source>
        <strain evidence="2 3">B</strain>
    </source>
</reference>
<evidence type="ECO:0000313" key="2">
    <source>
        <dbReference type="EMBL" id="TQR83680.1"/>
    </source>
</evidence>
<protein>
    <submittedName>
        <fullName evidence="2">Nucleoside deaminase</fullName>
    </submittedName>
</protein>
<dbReference type="RefSeq" id="WP_142554882.1">
    <property type="nucleotide sequence ID" value="NZ_VIFX01000041.1"/>
</dbReference>